<dbReference type="PROSITE" id="PS01124">
    <property type="entry name" value="HTH_ARAC_FAMILY_2"/>
    <property type="match status" value="1"/>
</dbReference>
<sequence>MVGIGQEQGRTVEAIPGFGFTPPLAGFEIVELGAVRRRAGGAPERVHRAGFHTVVLVTAGAGEHAVDFVTYACRPGTLLWVRPGQAQRFGAGGALEGVHLVFTARFAPAVAGVERLVDAWRGPVCRQLGTGREYTAVSALLDRLRAEFTRPDQVSPEILRLLLAALLLHVDRLPGDGGEEAGGGEVYARLRAELEESYADTRRAEDYARRLGCTVKTLTRACLAATGVPVKQVIDGRVALEARRLLAHTDEPVSVVARRLGFSEATNFGKFFARQAGVTPGEFRRTHRG</sequence>
<dbReference type="Gene3D" id="2.60.120.10">
    <property type="entry name" value="Jelly Rolls"/>
    <property type="match status" value="1"/>
</dbReference>
<dbReference type="PANTHER" id="PTHR46796">
    <property type="entry name" value="HTH-TYPE TRANSCRIPTIONAL ACTIVATOR RHAS-RELATED"/>
    <property type="match status" value="1"/>
</dbReference>
<gene>
    <name evidence="5" type="ORF">ACKI18_34525</name>
</gene>
<comment type="caution">
    <text evidence="5">The sequence shown here is derived from an EMBL/GenBank/DDBJ whole genome shotgun (WGS) entry which is preliminary data.</text>
</comment>
<accession>A0ABW9I2S2</accession>
<dbReference type="InterPro" id="IPR018060">
    <property type="entry name" value="HTH_AraC"/>
</dbReference>
<evidence type="ECO:0000256" key="3">
    <source>
        <dbReference type="ARBA" id="ARBA00023163"/>
    </source>
</evidence>
<keyword evidence="2" id="KW-0238">DNA-binding</keyword>
<dbReference type="SUPFAM" id="SSF46689">
    <property type="entry name" value="Homeodomain-like"/>
    <property type="match status" value="1"/>
</dbReference>
<dbReference type="InterPro" id="IPR003313">
    <property type="entry name" value="AraC-bd"/>
</dbReference>
<dbReference type="RefSeq" id="WP_109364896.1">
    <property type="nucleotide sequence ID" value="NZ_JBJVNI010000022.1"/>
</dbReference>
<dbReference type="InterPro" id="IPR009057">
    <property type="entry name" value="Homeodomain-like_sf"/>
</dbReference>
<organism evidence="5 6">
    <name type="scientific">Streptomyces niveiscabiei</name>
    <dbReference type="NCBI Taxonomy" id="164115"/>
    <lineage>
        <taxon>Bacteria</taxon>
        <taxon>Bacillati</taxon>
        <taxon>Actinomycetota</taxon>
        <taxon>Actinomycetes</taxon>
        <taxon>Kitasatosporales</taxon>
        <taxon>Streptomycetaceae</taxon>
        <taxon>Streptomyces</taxon>
    </lineage>
</organism>
<dbReference type="InterPro" id="IPR050204">
    <property type="entry name" value="AraC_XylS_family_regulators"/>
</dbReference>
<evidence type="ECO:0000259" key="4">
    <source>
        <dbReference type="PROSITE" id="PS01124"/>
    </source>
</evidence>
<dbReference type="SUPFAM" id="SSF51215">
    <property type="entry name" value="Regulatory protein AraC"/>
    <property type="match status" value="1"/>
</dbReference>
<name>A0ABW9I2S2_9ACTN</name>
<keyword evidence="3" id="KW-0804">Transcription</keyword>
<dbReference type="InterPro" id="IPR014710">
    <property type="entry name" value="RmlC-like_jellyroll"/>
</dbReference>
<protein>
    <submittedName>
        <fullName evidence="5">Helix-turn-helix domain-containing protein</fullName>
    </submittedName>
</protein>
<dbReference type="EMBL" id="JBJVNI010000022">
    <property type="protein sequence ID" value="MFM9613789.1"/>
    <property type="molecule type" value="Genomic_DNA"/>
</dbReference>
<dbReference type="Proteomes" id="UP001631957">
    <property type="component" value="Unassembled WGS sequence"/>
</dbReference>
<dbReference type="InterPro" id="IPR037923">
    <property type="entry name" value="HTH-like"/>
</dbReference>
<dbReference type="Pfam" id="PF02311">
    <property type="entry name" value="AraC_binding"/>
    <property type="match status" value="1"/>
</dbReference>
<feature type="domain" description="HTH araC/xylS-type" evidence="4">
    <location>
        <begin position="188"/>
        <end position="286"/>
    </location>
</feature>
<keyword evidence="1" id="KW-0805">Transcription regulation</keyword>
<proteinExistence type="predicted"/>
<dbReference type="Gene3D" id="1.10.10.60">
    <property type="entry name" value="Homeodomain-like"/>
    <property type="match status" value="1"/>
</dbReference>
<dbReference type="SMART" id="SM00342">
    <property type="entry name" value="HTH_ARAC"/>
    <property type="match status" value="1"/>
</dbReference>
<evidence type="ECO:0000256" key="1">
    <source>
        <dbReference type="ARBA" id="ARBA00023015"/>
    </source>
</evidence>
<evidence type="ECO:0000313" key="6">
    <source>
        <dbReference type="Proteomes" id="UP001631957"/>
    </source>
</evidence>
<keyword evidence="6" id="KW-1185">Reference proteome</keyword>
<evidence type="ECO:0000256" key="2">
    <source>
        <dbReference type="ARBA" id="ARBA00023125"/>
    </source>
</evidence>
<reference evidence="5 6" key="1">
    <citation type="submission" date="2024-12" db="EMBL/GenBank/DDBJ databases">
        <title>Forecasting of Potato common scab and diversities of Pathogenic streptomyces spp. in china.</title>
        <authorList>
            <person name="Handique U."/>
            <person name="Wu J."/>
        </authorList>
    </citation>
    <scope>NUCLEOTIDE SEQUENCE [LARGE SCALE GENOMIC DNA]</scope>
    <source>
        <strain evidence="5 6">ZRIMU1530</strain>
    </source>
</reference>
<evidence type="ECO:0000313" key="5">
    <source>
        <dbReference type="EMBL" id="MFM9613789.1"/>
    </source>
</evidence>
<dbReference type="Pfam" id="PF12833">
    <property type="entry name" value="HTH_18"/>
    <property type="match status" value="1"/>
</dbReference>